<keyword evidence="3" id="KW-1185">Reference proteome</keyword>
<organism evidence="2 3">
    <name type="scientific">Clostridium thailandense</name>
    <dbReference type="NCBI Taxonomy" id="2794346"/>
    <lineage>
        <taxon>Bacteria</taxon>
        <taxon>Bacillati</taxon>
        <taxon>Bacillota</taxon>
        <taxon>Clostridia</taxon>
        <taxon>Eubacteriales</taxon>
        <taxon>Clostridiaceae</taxon>
        <taxon>Clostridium</taxon>
    </lineage>
</organism>
<sequence>MFDWKKEYSINIKIVDDEHRKLFEIGQSIYDLAINKNYVDYYDRILDLIDELKEYTVYHFSDEERVMRLYDYPDFDNHKKIHEEFVGKIENVNLNTVDDDQQKSILRLMDFVYVWIDEHILGQDLKIKDYFNQLKNNVDFTK</sequence>
<feature type="domain" description="Hemerythrin-like" evidence="1">
    <location>
        <begin position="12"/>
        <end position="127"/>
    </location>
</feature>
<dbReference type="InterPro" id="IPR050669">
    <property type="entry name" value="Hemerythrin"/>
</dbReference>
<dbReference type="InterPro" id="IPR012312">
    <property type="entry name" value="Hemerythrin-like"/>
</dbReference>
<dbReference type="Pfam" id="PF01814">
    <property type="entry name" value="Hemerythrin"/>
    <property type="match status" value="1"/>
</dbReference>
<dbReference type="NCBIfam" id="NF033749">
    <property type="entry name" value="bact_hemeryth"/>
    <property type="match status" value="1"/>
</dbReference>
<dbReference type="PROSITE" id="PS00550">
    <property type="entry name" value="HEMERYTHRINS"/>
    <property type="match status" value="1"/>
</dbReference>
<gene>
    <name evidence="2" type="ORF">I6U48_24885</name>
</gene>
<reference evidence="2" key="1">
    <citation type="submission" date="2020-12" db="EMBL/GenBank/DDBJ databases">
        <title>Clostridium thailandense sp. nov., a novel acetogenic bacterium isolated from peat land soil in Thailand.</title>
        <authorList>
            <person name="Chaikitkaew S."/>
            <person name="Birkeland N.K."/>
        </authorList>
    </citation>
    <scope>NUCLEOTIDE SEQUENCE</scope>
    <source>
        <strain evidence="2">PL3</strain>
    </source>
</reference>
<dbReference type="NCBIfam" id="TIGR02481">
    <property type="entry name" value="hemeryth_dom"/>
    <property type="match status" value="1"/>
</dbReference>
<dbReference type="PANTHER" id="PTHR37164">
    <property type="entry name" value="BACTERIOHEMERYTHRIN"/>
    <property type="match status" value="1"/>
</dbReference>
<dbReference type="RefSeq" id="WP_218323170.1">
    <property type="nucleotide sequence ID" value="NZ_JAEEGC010000158.1"/>
</dbReference>
<dbReference type="InterPro" id="IPR016131">
    <property type="entry name" value="Haemerythrin_Fe_BS"/>
</dbReference>
<dbReference type="GO" id="GO:0046872">
    <property type="term" value="F:metal ion binding"/>
    <property type="evidence" value="ECO:0007669"/>
    <property type="project" value="InterPro"/>
</dbReference>
<evidence type="ECO:0000259" key="1">
    <source>
        <dbReference type="Pfam" id="PF01814"/>
    </source>
</evidence>
<proteinExistence type="predicted"/>
<comment type="caution">
    <text evidence="2">The sequence shown here is derived from an EMBL/GenBank/DDBJ whole genome shotgun (WGS) entry which is preliminary data.</text>
</comment>
<name>A0A949WTB2_9CLOT</name>
<evidence type="ECO:0000313" key="3">
    <source>
        <dbReference type="Proteomes" id="UP000694308"/>
    </source>
</evidence>
<dbReference type="CDD" id="cd12107">
    <property type="entry name" value="Hemerythrin"/>
    <property type="match status" value="1"/>
</dbReference>
<accession>A0A949WTB2</accession>
<dbReference type="InterPro" id="IPR012827">
    <property type="entry name" value="Hemerythrin_metal-bd"/>
</dbReference>
<dbReference type="Proteomes" id="UP000694308">
    <property type="component" value="Unassembled WGS sequence"/>
</dbReference>
<dbReference type="AlphaFoldDB" id="A0A949WTB2"/>
<evidence type="ECO:0000313" key="2">
    <source>
        <dbReference type="EMBL" id="MBV7276125.1"/>
    </source>
</evidence>
<protein>
    <submittedName>
        <fullName evidence="2">Hemerythrin family protein</fullName>
    </submittedName>
</protein>
<dbReference type="EMBL" id="JAEEGC010000158">
    <property type="protein sequence ID" value="MBV7276125.1"/>
    <property type="molecule type" value="Genomic_DNA"/>
</dbReference>
<dbReference type="PANTHER" id="PTHR37164:SF1">
    <property type="entry name" value="BACTERIOHEMERYTHRIN"/>
    <property type="match status" value="1"/>
</dbReference>